<protein>
    <submittedName>
        <fullName evidence="1 2">Uncharacterized protein</fullName>
    </submittedName>
</protein>
<dbReference type="VEuPathDB" id="FungiDB:PTTG_26446"/>
<dbReference type="EnsemblFungi" id="PTTG_26446-t43_1">
    <property type="protein sequence ID" value="PTTG_26446-t43_1-p1"/>
    <property type="gene ID" value="PTTG_26446"/>
</dbReference>
<reference evidence="1" key="2">
    <citation type="submission" date="2016-05" db="EMBL/GenBank/DDBJ databases">
        <title>Comparative analysis highlights variable genome content of wheat rusts and divergence of the mating loci.</title>
        <authorList>
            <person name="Cuomo C.A."/>
            <person name="Bakkeren G."/>
            <person name="Szabo L."/>
            <person name="Khalil H."/>
            <person name="Joly D."/>
            <person name="Goldberg J."/>
            <person name="Young S."/>
            <person name="Zeng Q."/>
            <person name="Fellers J."/>
        </authorList>
    </citation>
    <scope>NUCLEOTIDE SEQUENCE [LARGE SCALE GENOMIC DNA]</scope>
    <source>
        <strain evidence="1">1-1 BBBD Race 1</strain>
    </source>
</reference>
<organism evidence="1">
    <name type="scientific">Puccinia triticina (isolate 1-1 / race 1 (BBBD))</name>
    <name type="common">Brown leaf rust fungus</name>
    <dbReference type="NCBI Taxonomy" id="630390"/>
    <lineage>
        <taxon>Eukaryota</taxon>
        <taxon>Fungi</taxon>
        <taxon>Dikarya</taxon>
        <taxon>Basidiomycota</taxon>
        <taxon>Pucciniomycotina</taxon>
        <taxon>Pucciniomycetes</taxon>
        <taxon>Pucciniales</taxon>
        <taxon>Pucciniaceae</taxon>
        <taxon>Puccinia</taxon>
    </lineage>
</organism>
<proteinExistence type="predicted"/>
<evidence type="ECO:0000313" key="3">
    <source>
        <dbReference type="Proteomes" id="UP000005240"/>
    </source>
</evidence>
<dbReference type="OrthoDB" id="10450462at2759"/>
<evidence type="ECO:0000313" key="2">
    <source>
        <dbReference type="EnsemblFungi" id="PTTG_26446-t43_1-p1"/>
    </source>
</evidence>
<reference evidence="2" key="4">
    <citation type="submission" date="2025-05" db="UniProtKB">
        <authorList>
            <consortium name="EnsemblFungi"/>
        </authorList>
    </citation>
    <scope>IDENTIFICATION</scope>
    <source>
        <strain evidence="2">isolate 1-1 / race 1 (BBBD)</strain>
    </source>
</reference>
<dbReference type="EMBL" id="ADAS02000022">
    <property type="protein sequence ID" value="OAV96040.1"/>
    <property type="molecule type" value="Genomic_DNA"/>
</dbReference>
<evidence type="ECO:0000313" key="1">
    <source>
        <dbReference type="EMBL" id="OAV96040.1"/>
    </source>
</evidence>
<keyword evidence="3" id="KW-1185">Reference proteome</keyword>
<dbReference type="Proteomes" id="UP000005240">
    <property type="component" value="Unassembled WGS sequence"/>
</dbReference>
<reference evidence="1" key="1">
    <citation type="submission" date="2009-11" db="EMBL/GenBank/DDBJ databases">
        <authorList>
            <consortium name="The Broad Institute Genome Sequencing Platform"/>
            <person name="Ward D."/>
            <person name="Feldgarden M."/>
            <person name="Earl A."/>
            <person name="Young S.K."/>
            <person name="Zeng Q."/>
            <person name="Koehrsen M."/>
            <person name="Alvarado L."/>
            <person name="Berlin A."/>
            <person name="Bochicchio J."/>
            <person name="Borenstein D."/>
            <person name="Chapman S.B."/>
            <person name="Chen Z."/>
            <person name="Engels R."/>
            <person name="Freedman E."/>
            <person name="Gellesch M."/>
            <person name="Goldberg J."/>
            <person name="Griggs A."/>
            <person name="Gujja S."/>
            <person name="Heilman E."/>
            <person name="Heiman D."/>
            <person name="Hepburn T."/>
            <person name="Howarth C."/>
            <person name="Jen D."/>
            <person name="Larson L."/>
            <person name="Lewis B."/>
            <person name="Mehta T."/>
            <person name="Park D."/>
            <person name="Pearson M."/>
            <person name="Roberts A."/>
            <person name="Saif S."/>
            <person name="Shea T."/>
            <person name="Shenoy N."/>
            <person name="Sisk P."/>
            <person name="Stolte C."/>
            <person name="Sykes S."/>
            <person name="Thomson T."/>
            <person name="Walk T."/>
            <person name="White J."/>
            <person name="Yandava C."/>
            <person name="Izard J."/>
            <person name="Baranova O.V."/>
            <person name="Blanton J.M."/>
            <person name="Tanner A.C."/>
            <person name="Dewhirst F.E."/>
            <person name="Haas B."/>
            <person name="Nusbaum C."/>
            <person name="Birren B."/>
        </authorList>
    </citation>
    <scope>NUCLEOTIDE SEQUENCE [LARGE SCALE GENOMIC DNA]</scope>
    <source>
        <strain evidence="1">1-1 BBBD Race 1</strain>
    </source>
</reference>
<reference evidence="2 3" key="3">
    <citation type="journal article" date="2017" name="G3 (Bethesda)">
        <title>Comparative analysis highlights variable genome content of wheat rusts and divergence of the mating loci.</title>
        <authorList>
            <person name="Cuomo C.A."/>
            <person name="Bakkeren G."/>
            <person name="Khalil H.B."/>
            <person name="Panwar V."/>
            <person name="Joly D."/>
            <person name="Linning R."/>
            <person name="Sakthikumar S."/>
            <person name="Song X."/>
            <person name="Adiconis X."/>
            <person name="Fan L."/>
            <person name="Goldberg J.M."/>
            <person name="Levin J.Z."/>
            <person name="Young S."/>
            <person name="Zeng Q."/>
            <person name="Anikster Y."/>
            <person name="Bruce M."/>
            <person name="Wang M."/>
            <person name="Yin C."/>
            <person name="McCallum B."/>
            <person name="Szabo L.J."/>
            <person name="Hulbert S."/>
            <person name="Chen X."/>
            <person name="Fellers J.P."/>
        </authorList>
    </citation>
    <scope>NUCLEOTIDE SEQUENCE</scope>
    <source>
        <strain evidence="2">isolate 1-1 / race 1 (BBBD)</strain>
        <strain evidence="3">Isolate 1-1 / race 1 (BBBD)</strain>
    </source>
</reference>
<accession>A0A180GTF1</accession>
<dbReference type="AlphaFoldDB" id="A0A180GTF1"/>
<name>A0A180GTF1_PUCT1</name>
<gene>
    <name evidence="1" type="ORF">PTTG_26446</name>
</gene>
<sequence length="328" mass="37354">MSHSTDPPPQSSLAQQHLLNPSIGILYSDKDKYEVIAWYHAVQAAHTEALKKSNTRESFQEFVGRTHDGIHYNLLLEITAIPLQNREENYHILVGKYHEIKCNLRVNPNAILDELLASHNMTEALYTKIGKMLAGDKPPRVSLYESFVMGSQARDEAAAKKSQLASDLSQVKAPEPRSSCPTLTTFDQWVRDYNLRVVKSDEISMLPTHIVDQLLEMIKGLEARTNCQNTKFEMRLQRDEETFRDRMSALFERHDNEIRRIMVTRFSDLEIQALVRARLRREDSTLAHQVLDIFNVTNEVAANEVASNEVEVAGLHDVAINDVDATES</sequence>